<comment type="similarity">
    <text evidence="4 19">In the C-terminal section; belongs to the NnrD/CARKD family.</text>
</comment>
<evidence type="ECO:0000256" key="17">
    <source>
        <dbReference type="HAMAP-Rule" id="MF_01965"/>
    </source>
</evidence>
<feature type="binding site" evidence="18">
    <location>
        <position position="66"/>
    </location>
    <ligand>
        <name>K(+)</name>
        <dbReference type="ChEBI" id="CHEBI:29103"/>
    </ligand>
</feature>
<feature type="binding site" evidence="17">
    <location>
        <begin position="422"/>
        <end position="426"/>
    </location>
    <ligand>
        <name>AMP</name>
        <dbReference type="ChEBI" id="CHEBI:456215"/>
    </ligand>
</feature>
<dbReference type="SUPFAM" id="SSF53613">
    <property type="entry name" value="Ribokinase-like"/>
    <property type="match status" value="1"/>
</dbReference>
<sequence>MRRLVTGKQMKEIDAYAIQTIGILSMVLMERAALAVADELMQEYQRRGRKPVLDARVLVFCGTGNNGADGAAIARILHLRGISVSIITVGDRSRWTGEMERQISIDEKLGIAIEDFGGYLPGRFDVAVDAMFGVGLSRELEGEFREAVVFLSGLKPEFTVAVDIPSGICSETGRILGAAVEADLTVTFGYEKVGTAIYPGKGYCGRVEVKDIGFPGYDGYSGTRFFTYDTSDLSRIPQRKQDSHKGTYGKVLIAAGSGGMCGAAYLSALAAYRTGAGLVKILTVETNVQILQTLLPEAIIASYPEGMEAEEPEAFRELVERECAWASVIVLGPGLGRGRHVVKLTEYVLLSAYVPIILDADGLNTVAEYPHLSEFFTENVIVTPHLGEMARLTGQEVETLKEDLPGAAVAYCEDKGVTCVLKDAVSVVAGKDGSVFINSSGCGAMAKAGSGDVLTGLIAGLIALGLQEDEAASLGVWLHGLAGDRAAKRKGDHSILAREIADSIMQEDDNGRTIQQGLCGNQP</sequence>
<feature type="binding site" evidence="17">
    <location>
        <position position="452"/>
    </location>
    <ligand>
        <name>(6S)-NADPHX</name>
        <dbReference type="ChEBI" id="CHEBI:64076"/>
    </ligand>
</feature>
<protein>
    <recommendedName>
        <fullName evidence="19">Bifunctional NAD(P)H-hydrate repair enzyme</fullName>
    </recommendedName>
    <alternativeName>
        <fullName evidence="19">Nicotinamide nucleotide repair protein</fullName>
    </alternativeName>
    <domain>
        <recommendedName>
            <fullName evidence="19">ADP-dependent (S)-NAD(P)H-hydrate dehydratase</fullName>
            <ecNumber evidence="19">4.2.1.136</ecNumber>
        </recommendedName>
        <alternativeName>
            <fullName evidence="19">ADP-dependent NAD(P)HX dehydratase</fullName>
        </alternativeName>
    </domain>
    <domain>
        <recommendedName>
            <fullName evidence="19">NAD(P)H-hydrate epimerase</fullName>
            <ecNumber evidence="19">5.1.99.6</ecNumber>
        </recommendedName>
    </domain>
</protein>
<evidence type="ECO:0000256" key="2">
    <source>
        <dbReference type="ARBA" id="ARBA00000909"/>
    </source>
</evidence>
<dbReference type="NCBIfam" id="TIGR00197">
    <property type="entry name" value="yjeF_nterm"/>
    <property type="match status" value="1"/>
</dbReference>
<dbReference type="PANTHER" id="PTHR12592:SF0">
    <property type="entry name" value="ATP-DEPENDENT (S)-NAD(P)H-HYDRATE DEHYDRATASE"/>
    <property type="match status" value="1"/>
</dbReference>
<evidence type="ECO:0000313" key="22">
    <source>
        <dbReference type="EMBL" id="MCK0085604.1"/>
    </source>
</evidence>
<reference evidence="22" key="1">
    <citation type="journal article" date="2022" name="Cell Host Microbe">
        <title>Colonization of the live biotherapeutic product VE303 and modulation of the microbiota and metabolites in healthy volunteers.</title>
        <authorList>
            <person name="Dsouza M."/>
            <person name="Menon R."/>
            <person name="Crossette E."/>
            <person name="Bhattarai S.K."/>
            <person name="Schneider J."/>
            <person name="Kim Y.G."/>
            <person name="Reddy S."/>
            <person name="Caballero S."/>
            <person name="Felix C."/>
            <person name="Cornacchione L."/>
            <person name="Hendrickson J."/>
            <person name="Watson A.R."/>
            <person name="Minot S.S."/>
            <person name="Greenfield N."/>
            <person name="Schopf L."/>
            <person name="Szabady R."/>
            <person name="Patarroyo J."/>
            <person name="Smith W."/>
            <person name="Harrison P."/>
            <person name="Kuijper E.J."/>
            <person name="Kelly C.P."/>
            <person name="Olle B."/>
            <person name="Bobilev D."/>
            <person name="Silber J.L."/>
            <person name="Bucci V."/>
            <person name="Roberts B."/>
            <person name="Faith J."/>
            <person name="Norman J.M."/>
        </authorList>
    </citation>
    <scope>NUCLEOTIDE SEQUENCE</scope>
    <source>
        <strain evidence="22">VE303-04</strain>
    </source>
</reference>
<keyword evidence="13" id="KW-0511">Multifunctional enzyme</keyword>
<dbReference type="InterPro" id="IPR017953">
    <property type="entry name" value="Carbohydrate_kinase_pred_CS"/>
</dbReference>
<evidence type="ECO:0000256" key="4">
    <source>
        <dbReference type="ARBA" id="ARBA00009524"/>
    </source>
</evidence>
<evidence type="ECO:0000313" key="24">
    <source>
        <dbReference type="Proteomes" id="UP001203136"/>
    </source>
</evidence>
<dbReference type="HAMAP" id="MF_01966">
    <property type="entry name" value="NADHX_epimerase"/>
    <property type="match status" value="1"/>
</dbReference>
<evidence type="ECO:0000256" key="3">
    <source>
        <dbReference type="ARBA" id="ARBA00006001"/>
    </source>
</evidence>
<dbReference type="InterPro" id="IPR000631">
    <property type="entry name" value="CARKD"/>
</dbReference>
<comment type="similarity">
    <text evidence="3 19">In the N-terminal section; belongs to the NnrE/AIBP family.</text>
</comment>
<reference evidence="23" key="2">
    <citation type="submission" date="2023-01" db="EMBL/GenBank/DDBJ databases">
        <title>Human gut microbiome strain richness.</title>
        <authorList>
            <person name="Chen-Liaw A."/>
        </authorList>
    </citation>
    <scope>NUCLEOTIDE SEQUENCE</scope>
    <source>
        <strain evidence="23">B1_m1001713B170214d0_201011</strain>
    </source>
</reference>
<comment type="function">
    <text evidence="17">Catalyzes the dehydration of the S-form of NAD(P)HX at the expense of ADP, which is converted to AMP. Together with NAD(P)HX epimerase, which catalyzes the epimerization of the S- and R-forms, the enzyme allows the repair of both epimers of NAD(P)HX, a damaged form of NAD(P)H that is a result of enzymatic or heat-dependent hydration.</text>
</comment>
<dbReference type="EMBL" id="JAQLGM010000015">
    <property type="protein sequence ID" value="MDB2000162.1"/>
    <property type="molecule type" value="Genomic_DNA"/>
</dbReference>
<dbReference type="HAMAP" id="MF_01965">
    <property type="entry name" value="NADHX_dehydratase"/>
    <property type="match status" value="1"/>
</dbReference>
<feature type="binding site" evidence="17">
    <location>
        <position position="451"/>
    </location>
    <ligand>
        <name>AMP</name>
        <dbReference type="ChEBI" id="CHEBI:456215"/>
    </ligand>
</feature>
<comment type="cofactor">
    <cofactor evidence="18 19">
        <name>K(+)</name>
        <dbReference type="ChEBI" id="CHEBI:29103"/>
    </cofactor>
    <text evidence="18 19">Binds 1 potassium ion per subunit.</text>
</comment>
<comment type="function">
    <text evidence="14 19">Bifunctional enzyme that catalyzes the epimerization of the S- and R-forms of NAD(P)HX and the dehydration of the S-form of NAD(P)HX at the expense of ADP, which is converted to AMP. This allows the repair of both epimers of NAD(P)HX, a damaged form of NAD(P)H that is a result of enzymatic or heat-dependent hydration.</text>
</comment>
<dbReference type="PROSITE" id="PS01050">
    <property type="entry name" value="YJEF_C_2"/>
    <property type="match status" value="1"/>
</dbReference>
<dbReference type="EC" id="4.2.1.136" evidence="19"/>
<dbReference type="GO" id="GO:0046872">
    <property type="term" value="F:metal ion binding"/>
    <property type="evidence" value="ECO:0007669"/>
    <property type="project" value="UniProtKB-UniRule"/>
</dbReference>
<comment type="caution">
    <text evidence="22">The sequence shown here is derived from an EMBL/GenBank/DDBJ whole genome shotgun (WGS) entry which is preliminary data.</text>
</comment>
<keyword evidence="9 18" id="KW-0630">Potassium</keyword>
<dbReference type="SUPFAM" id="SSF64153">
    <property type="entry name" value="YjeF N-terminal domain-like"/>
    <property type="match status" value="1"/>
</dbReference>
<evidence type="ECO:0000256" key="16">
    <source>
        <dbReference type="ARBA" id="ARBA00049209"/>
    </source>
</evidence>
<evidence type="ECO:0000256" key="9">
    <source>
        <dbReference type="ARBA" id="ARBA00022958"/>
    </source>
</evidence>
<feature type="binding site" evidence="18">
    <location>
        <begin position="133"/>
        <end position="139"/>
    </location>
    <ligand>
        <name>(6S)-NADPHX</name>
        <dbReference type="ChEBI" id="CHEBI:64076"/>
    </ligand>
</feature>
<name>A0AAW5F248_CLOSY</name>
<dbReference type="GO" id="GO:0052855">
    <property type="term" value="F:ADP-dependent NAD(P)H-hydrate dehydratase activity"/>
    <property type="evidence" value="ECO:0007669"/>
    <property type="project" value="UniProtKB-UniRule"/>
</dbReference>
<evidence type="ECO:0000259" key="21">
    <source>
        <dbReference type="PROSITE" id="PS51385"/>
    </source>
</evidence>
<dbReference type="EC" id="5.1.99.6" evidence="19"/>
<dbReference type="GO" id="GO:0052856">
    <property type="term" value="F:NAD(P)HX epimerase activity"/>
    <property type="evidence" value="ECO:0007669"/>
    <property type="project" value="UniProtKB-UniRule"/>
</dbReference>
<dbReference type="AlphaFoldDB" id="A0AAW5F248"/>
<dbReference type="Gene3D" id="3.40.1190.20">
    <property type="match status" value="1"/>
</dbReference>
<accession>A0AAW5F248</accession>
<evidence type="ECO:0000256" key="5">
    <source>
        <dbReference type="ARBA" id="ARBA00022723"/>
    </source>
</evidence>
<keyword evidence="8 17" id="KW-0521">NADP</keyword>
<evidence type="ECO:0000256" key="10">
    <source>
        <dbReference type="ARBA" id="ARBA00023027"/>
    </source>
</evidence>
<evidence type="ECO:0000256" key="1">
    <source>
        <dbReference type="ARBA" id="ARBA00000013"/>
    </source>
</evidence>
<organism evidence="22 24">
    <name type="scientific">Clostridium symbiosum</name>
    <name type="common">Bacteroides symbiosus</name>
    <dbReference type="NCBI Taxonomy" id="1512"/>
    <lineage>
        <taxon>Bacteria</taxon>
        <taxon>Bacillati</taxon>
        <taxon>Bacillota</taxon>
        <taxon>Clostridia</taxon>
        <taxon>Lachnospirales</taxon>
        <taxon>Lachnospiraceae</taxon>
        <taxon>Otoolea</taxon>
    </lineage>
</organism>
<feature type="binding site" evidence="18">
    <location>
        <position position="166"/>
    </location>
    <ligand>
        <name>K(+)</name>
        <dbReference type="ChEBI" id="CHEBI:29103"/>
    </ligand>
</feature>
<dbReference type="RefSeq" id="WP_009296409.1">
    <property type="nucleotide sequence ID" value="NZ_BAABZD010000009.1"/>
</dbReference>
<evidence type="ECO:0000256" key="13">
    <source>
        <dbReference type="ARBA" id="ARBA00023268"/>
    </source>
</evidence>
<comment type="catalytic activity">
    <reaction evidence="2 18 19">
        <text>(6R)-NADPHX = (6S)-NADPHX</text>
        <dbReference type="Rhea" id="RHEA:32227"/>
        <dbReference type="ChEBI" id="CHEBI:64076"/>
        <dbReference type="ChEBI" id="CHEBI:64077"/>
        <dbReference type="EC" id="5.1.99.6"/>
    </reaction>
</comment>
<comment type="similarity">
    <text evidence="18">Belongs to the NnrE/AIBP family.</text>
</comment>
<feature type="domain" description="YjeF C-terminal" evidence="20">
    <location>
        <begin position="228"/>
        <end position="511"/>
    </location>
</feature>
<keyword evidence="12 17" id="KW-0456">Lyase</keyword>
<evidence type="ECO:0000256" key="11">
    <source>
        <dbReference type="ARBA" id="ARBA00023235"/>
    </source>
</evidence>
<dbReference type="CDD" id="cd01171">
    <property type="entry name" value="YXKO-related"/>
    <property type="match status" value="1"/>
</dbReference>
<dbReference type="PROSITE" id="PS51385">
    <property type="entry name" value="YJEF_N"/>
    <property type="match status" value="1"/>
</dbReference>
<dbReference type="PIRSF" id="PIRSF017184">
    <property type="entry name" value="Nnr"/>
    <property type="match status" value="1"/>
</dbReference>
<comment type="similarity">
    <text evidence="17">Belongs to the NnrD/CARKD family.</text>
</comment>
<dbReference type="Gene3D" id="3.40.50.10260">
    <property type="entry name" value="YjeF N-terminal domain"/>
    <property type="match status" value="1"/>
</dbReference>
<evidence type="ECO:0000256" key="8">
    <source>
        <dbReference type="ARBA" id="ARBA00022857"/>
    </source>
</evidence>
<evidence type="ECO:0000256" key="15">
    <source>
        <dbReference type="ARBA" id="ARBA00048238"/>
    </source>
</evidence>
<comment type="caution">
    <text evidence="18">Lacks conserved residue(s) required for the propagation of feature annotation.</text>
</comment>
<keyword evidence="7 17" id="KW-0067">ATP-binding</keyword>
<keyword evidence="11 18" id="KW-0413">Isomerase</keyword>
<comment type="function">
    <text evidence="18">Catalyzes the epimerization of the S- and R-forms of NAD(P)HX, a damaged form of NAD(P)H that is a result of enzymatic or heat-dependent hydration. This is a prerequisite for the S-specific NAD(P)H-hydrate dehydratase to allow the repair of both epimers of NAD(P)HX.</text>
</comment>
<dbReference type="InterPro" id="IPR036652">
    <property type="entry name" value="YjeF_N_dom_sf"/>
</dbReference>
<evidence type="ECO:0000313" key="23">
    <source>
        <dbReference type="EMBL" id="MDB2000162.1"/>
    </source>
</evidence>
<evidence type="ECO:0000256" key="6">
    <source>
        <dbReference type="ARBA" id="ARBA00022741"/>
    </source>
</evidence>
<feature type="binding site" evidence="18">
    <location>
        <position position="129"/>
    </location>
    <ligand>
        <name>K(+)</name>
        <dbReference type="ChEBI" id="CHEBI:29103"/>
    </ligand>
</feature>
<dbReference type="PANTHER" id="PTHR12592">
    <property type="entry name" value="ATP-DEPENDENT (S)-NAD(P)H-HYDRATE DEHYDRATASE FAMILY MEMBER"/>
    <property type="match status" value="1"/>
</dbReference>
<evidence type="ECO:0000256" key="18">
    <source>
        <dbReference type="HAMAP-Rule" id="MF_01966"/>
    </source>
</evidence>
<evidence type="ECO:0000259" key="20">
    <source>
        <dbReference type="PROSITE" id="PS51383"/>
    </source>
</evidence>
<dbReference type="InterPro" id="IPR004443">
    <property type="entry name" value="YjeF_N_dom"/>
</dbReference>
<dbReference type="Proteomes" id="UP001300871">
    <property type="component" value="Unassembled WGS sequence"/>
</dbReference>
<feature type="binding site" evidence="18">
    <location>
        <position position="163"/>
    </location>
    <ligand>
        <name>(6S)-NADPHX</name>
        <dbReference type="ChEBI" id="CHEBI:64076"/>
    </ligand>
</feature>
<dbReference type="NCBIfam" id="TIGR00196">
    <property type="entry name" value="yjeF_cterm"/>
    <property type="match status" value="1"/>
</dbReference>
<dbReference type="Proteomes" id="UP001203136">
    <property type="component" value="Unassembled WGS sequence"/>
</dbReference>
<keyword evidence="6 17" id="KW-0547">Nucleotide-binding</keyword>
<evidence type="ECO:0000256" key="12">
    <source>
        <dbReference type="ARBA" id="ARBA00023239"/>
    </source>
</evidence>
<dbReference type="PROSITE" id="PS51383">
    <property type="entry name" value="YJEF_C_3"/>
    <property type="match status" value="1"/>
</dbReference>
<feature type="binding site" evidence="18">
    <location>
        <begin position="65"/>
        <end position="69"/>
    </location>
    <ligand>
        <name>(6S)-NADPHX</name>
        <dbReference type="ChEBI" id="CHEBI:64076"/>
    </ligand>
</feature>
<dbReference type="GO" id="GO:0046496">
    <property type="term" value="P:nicotinamide nucleotide metabolic process"/>
    <property type="evidence" value="ECO:0007669"/>
    <property type="project" value="UniProtKB-UniRule"/>
</dbReference>
<dbReference type="Pfam" id="PF01256">
    <property type="entry name" value="Carb_kinase"/>
    <property type="match status" value="1"/>
</dbReference>
<feature type="binding site" evidence="17">
    <location>
        <position position="385"/>
    </location>
    <ligand>
        <name>(6S)-NADPHX</name>
        <dbReference type="ChEBI" id="CHEBI:64076"/>
    </ligand>
</feature>
<evidence type="ECO:0000256" key="14">
    <source>
        <dbReference type="ARBA" id="ARBA00025153"/>
    </source>
</evidence>
<evidence type="ECO:0000256" key="19">
    <source>
        <dbReference type="PIRNR" id="PIRNR017184"/>
    </source>
</evidence>
<feature type="binding site" evidence="17">
    <location>
        <position position="334"/>
    </location>
    <ligand>
        <name>(6S)-NADPHX</name>
        <dbReference type="ChEBI" id="CHEBI:64076"/>
    </ligand>
</feature>
<evidence type="ECO:0000256" key="7">
    <source>
        <dbReference type="ARBA" id="ARBA00022840"/>
    </source>
</evidence>
<dbReference type="GO" id="GO:0110051">
    <property type="term" value="P:metabolite repair"/>
    <property type="evidence" value="ECO:0007669"/>
    <property type="project" value="TreeGrafter"/>
</dbReference>
<dbReference type="GO" id="GO:0005524">
    <property type="term" value="F:ATP binding"/>
    <property type="evidence" value="ECO:0007669"/>
    <property type="project" value="UniProtKB-UniRule"/>
</dbReference>
<comment type="catalytic activity">
    <reaction evidence="1 18 19">
        <text>(6R)-NADHX = (6S)-NADHX</text>
        <dbReference type="Rhea" id="RHEA:32215"/>
        <dbReference type="ChEBI" id="CHEBI:64074"/>
        <dbReference type="ChEBI" id="CHEBI:64075"/>
        <dbReference type="EC" id="5.1.99.6"/>
    </reaction>
</comment>
<dbReference type="InterPro" id="IPR030677">
    <property type="entry name" value="Nnr"/>
</dbReference>
<comment type="cofactor">
    <cofactor evidence="17">
        <name>Mg(2+)</name>
        <dbReference type="ChEBI" id="CHEBI:18420"/>
    </cofactor>
</comment>
<keyword evidence="10 17" id="KW-0520">NAD</keyword>
<feature type="domain" description="YjeF N-terminal" evidence="21">
    <location>
        <begin position="10"/>
        <end position="220"/>
    </location>
</feature>
<gene>
    <name evidence="18" type="primary">nnrE</name>
    <name evidence="17" type="synonym">nnrD</name>
    <name evidence="22" type="ORF">K5I21_06895</name>
    <name evidence="23" type="ORF">PM006_08120</name>
</gene>
<comment type="catalytic activity">
    <reaction evidence="15 17 19">
        <text>(6S)-NADHX + ADP = AMP + phosphate + NADH + H(+)</text>
        <dbReference type="Rhea" id="RHEA:32223"/>
        <dbReference type="ChEBI" id="CHEBI:15378"/>
        <dbReference type="ChEBI" id="CHEBI:43474"/>
        <dbReference type="ChEBI" id="CHEBI:57945"/>
        <dbReference type="ChEBI" id="CHEBI:64074"/>
        <dbReference type="ChEBI" id="CHEBI:456215"/>
        <dbReference type="ChEBI" id="CHEBI:456216"/>
        <dbReference type="EC" id="4.2.1.136"/>
    </reaction>
</comment>
<keyword evidence="5 18" id="KW-0479">Metal-binding</keyword>
<proteinExistence type="inferred from homology"/>
<comment type="subunit">
    <text evidence="17">Homotetramer.</text>
</comment>
<comment type="catalytic activity">
    <reaction evidence="16 17 19">
        <text>(6S)-NADPHX + ADP = AMP + phosphate + NADPH + H(+)</text>
        <dbReference type="Rhea" id="RHEA:32235"/>
        <dbReference type="ChEBI" id="CHEBI:15378"/>
        <dbReference type="ChEBI" id="CHEBI:43474"/>
        <dbReference type="ChEBI" id="CHEBI:57783"/>
        <dbReference type="ChEBI" id="CHEBI:64076"/>
        <dbReference type="ChEBI" id="CHEBI:456215"/>
        <dbReference type="ChEBI" id="CHEBI:456216"/>
        <dbReference type="EC" id="4.2.1.136"/>
    </reaction>
</comment>
<dbReference type="EMBL" id="JAINVB010000001">
    <property type="protein sequence ID" value="MCK0085604.1"/>
    <property type="molecule type" value="Genomic_DNA"/>
</dbReference>
<dbReference type="InterPro" id="IPR029056">
    <property type="entry name" value="Ribokinase-like"/>
</dbReference>
<dbReference type="Pfam" id="PF03853">
    <property type="entry name" value="YjeF_N"/>
    <property type="match status" value="1"/>
</dbReference>
<feature type="binding site" evidence="17">
    <location>
        <position position="263"/>
    </location>
    <ligand>
        <name>(6S)-NADPHX</name>
        <dbReference type="ChEBI" id="CHEBI:64076"/>
    </ligand>
</feature>